<feature type="transmembrane region" description="Helical" evidence="7">
    <location>
        <begin position="72"/>
        <end position="92"/>
    </location>
</feature>
<feature type="transmembrane region" description="Helical" evidence="7">
    <location>
        <begin position="112"/>
        <end position="129"/>
    </location>
</feature>
<feature type="transmembrane region" description="Helical" evidence="7">
    <location>
        <begin position="135"/>
        <end position="153"/>
    </location>
</feature>
<feature type="transmembrane region" description="Helical" evidence="7">
    <location>
        <begin position="220"/>
        <end position="237"/>
    </location>
</feature>
<protein>
    <submittedName>
        <fullName evidence="8">Hemolysin III family protein</fullName>
    </submittedName>
</protein>
<name>A0ABT0LF58_9GAMM</name>
<dbReference type="InterPro" id="IPR004254">
    <property type="entry name" value="AdipoR/HlyIII-related"/>
</dbReference>
<feature type="transmembrane region" description="Helical" evidence="7">
    <location>
        <begin position="42"/>
        <end position="60"/>
    </location>
</feature>
<evidence type="ECO:0000256" key="1">
    <source>
        <dbReference type="ARBA" id="ARBA00004651"/>
    </source>
</evidence>
<feature type="transmembrane region" description="Helical" evidence="7">
    <location>
        <begin position="160"/>
        <end position="181"/>
    </location>
</feature>
<keyword evidence="9" id="KW-1185">Reference proteome</keyword>
<evidence type="ECO:0000256" key="2">
    <source>
        <dbReference type="ARBA" id="ARBA00008488"/>
    </source>
</evidence>
<sequence length="238" mass="26224">MSIQHLAKKIDHTPPTSKIIHNALPQNPSVGEYSINEERANTLSHGLGVLGGIAALFFSLHKGYHSLTTLQLSGVILYCVSIILLFLCSTLYHNATSQYWKRQFKIADHCAIYILIAGTYTPLMLISLAGTKADLILLVIWLVALGGVFFKTLFTGRFKVLSVCLYLGMGWLSMIIINDLIAGMSPLGFDLFIAGGLFYTLGVIFYVVKAIPFNHAIWHLFVLAGASSHFLCIYLTVI</sequence>
<evidence type="ECO:0000313" key="8">
    <source>
        <dbReference type="EMBL" id="MCL1126338.1"/>
    </source>
</evidence>
<evidence type="ECO:0000256" key="5">
    <source>
        <dbReference type="ARBA" id="ARBA00022989"/>
    </source>
</evidence>
<keyword evidence="3" id="KW-1003">Cell membrane</keyword>
<evidence type="ECO:0000256" key="4">
    <source>
        <dbReference type="ARBA" id="ARBA00022692"/>
    </source>
</evidence>
<dbReference type="RefSeq" id="WP_248941727.1">
    <property type="nucleotide sequence ID" value="NZ_JAKIKS010000083.1"/>
</dbReference>
<evidence type="ECO:0000256" key="6">
    <source>
        <dbReference type="ARBA" id="ARBA00023136"/>
    </source>
</evidence>
<evidence type="ECO:0000256" key="7">
    <source>
        <dbReference type="SAM" id="Phobius"/>
    </source>
</evidence>
<reference evidence="8 9" key="1">
    <citation type="submission" date="2022-01" db="EMBL/GenBank/DDBJ databases">
        <title>Whole genome-based taxonomy of the Shewanellaceae.</title>
        <authorList>
            <person name="Martin-Rodriguez A.J."/>
        </authorList>
    </citation>
    <scope>NUCLEOTIDE SEQUENCE [LARGE SCALE GENOMIC DNA]</scope>
    <source>
        <strain evidence="8 9">DSM 17177</strain>
    </source>
</reference>
<dbReference type="Pfam" id="PF03006">
    <property type="entry name" value="HlyIII"/>
    <property type="match status" value="1"/>
</dbReference>
<dbReference type="PANTHER" id="PTHR20855">
    <property type="entry name" value="ADIPOR/PROGESTIN RECEPTOR-RELATED"/>
    <property type="match status" value="1"/>
</dbReference>
<keyword evidence="5 7" id="KW-1133">Transmembrane helix</keyword>
<keyword evidence="6 7" id="KW-0472">Membrane</keyword>
<accession>A0ABT0LF58</accession>
<dbReference type="PANTHER" id="PTHR20855:SF3">
    <property type="entry name" value="LD03007P"/>
    <property type="match status" value="1"/>
</dbReference>
<dbReference type="EMBL" id="JAKIKS010000083">
    <property type="protein sequence ID" value="MCL1126338.1"/>
    <property type="molecule type" value="Genomic_DNA"/>
</dbReference>
<organism evidence="8 9">
    <name type="scientific">Shewanella surugensis</name>
    <dbReference type="NCBI Taxonomy" id="212020"/>
    <lineage>
        <taxon>Bacteria</taxon>
        <taxon>Pseudomonadati</taxon>
        <taxon>Pseudomonadota</taxon>
        <taxon>Gammaproteobacteria</taxon>
        <taxon>Alteromonadales</taxon>
        <taxon>Shewanellaceae</taxon>
        <taxon>Shewanella</taxon>
    </lineage>
</organism>
<comment type="caution">
    <text evidence="8">The sequence shown here is derived from an EMBL/GenBank/DDBJ whole genome shotgun (WGS) entry which is preliminary data.</text>
</comment>
<evidence type="ECO:0000256" key="3">
    <source>
        <dbReference type="ARBA" id="ARBA00022475"/>
    </source>
</evidence>
<keyword evidence="4 7" id="KW-0812">Transmembrane</keyword>
<evidence type="ECO:0000313" key="9">
    <source>
        <dbReference type="Proteomes" id="UP001203423"/>
    </source>
</evidence>
<feature type="transmembrane region" description="Helical" evidence="7">
    <location>
        <begin position="187"/>
        <end position="208"/>
    </location>
</feature>
<dbReference type="InterPro" id="IPR005744">
    <property type="entry name" value="Hy-lIII"/>
</dbReference>
<proteinExistence type="inferred from homology"/>
<dbReference type="NCBIfam" id="TIGR01065">
    <property type="entry name" value="hlyIII"/>
    <property type="match status" value="1"/>
</dbReference>
<dbReference type="Proteomes" id="UP001203423">
    <property type="component" value="Unassembled WGS sequence"/>
</dbReference>
<comment type="similarity">
    <text evidence="2">Belongs to the UPF0073 (Hly-III) family.</text>
</comment>
<gene>
    <name evidence="8" type="ORF">L2764_18075</name>
</gene>
<comment type="subcellular location">
    <subcellularLocation>
        <location evidence="1">Cell membrane</location>
        <topology evidence="1">Multi-pass membrane protein</topology>
    </subcellularLocation>
</comment>